<dbReference type="SUPFAM" id="SSF48008">
    <property type="entry name" value="GntR ligand-binding domain-like"/>
    <property type="match status" value="1"/>
</dbReference>
<evidence type="ECO:0000256" key="1">
    <source>
        <dbReference type="ARBA" id="ARBA00023015"/>
    </source>
</evidence>
<accession>A0ABS2TLK4</accession>
<keyword evidence="6" id="KW-1185">Reference proteome</keyword>
<dbReference type="Pfam" id="PF00392">
    <property type="entry name" value="GntR"/>
    <property type="match status" value="1"/>
</dbReference>
<name>A0ABS2TLK4_9ACTN</name>
<evidence type="ECO:0000259" key="4">
    <source>
        <dbReference type="PROSITE" id="PS50949"/>
    </source>
</evidence>
<evidence type="ECO:0000313" key="6">
    <source>
        <dbReference type="Proteomes" id="UP000749040"/>
    </source>
</evidence>
<dbReference type="Proteomes" id="UP000749040">
    <property type="component" value="Unassembled WGS sequence"/>
</dbReference>
<evidence type="ECO:0000256" key="2">
    <source>
        <dbReference type="ARBA" id="ARBA00023125"/>
    </source>
</evidence>
<feature type="domain" description="HTH gntR-type" evidence="4">
    <location>
        <begin position="15"/>
        <end position="82"/>
    </location>
</feature>
<dbReference type="InterPro" id="IPR036390">
    <property type="entry name" value="WH_DNA-bd_sf"/>
</dbReference>
<keyword evidence="2" id="KW-0238">DNA-binding</keyword>
<dbReference type="InterPro" id="IPR011711">
    <property type="entry name" value="GntR_C"/>
</dbReference>
<dbReference type="Gene3D" id="1.20.120.530">
    <property type="entry name" value="GntR ligand-binding domain-like"/>
    <property type="match status" value="1"/>
</dbReference>
<reference evidence="5 6" key="1">
    <citation type="submission" date="2021-01" db="EMBL/GenBank/DDBJ databases">
        <title>Streptomyces acididurans sp. nov., isolated from a peat swamp forest soil.</title>
        <authorList>
            <person name="Chantavorakit T."/>
            <person name="Duangmal K."/>
        </authorList>
    </citation>
    <scope>NUCLEOTIDE SEQUENCE [LARGE SCALE GENOMIC DNA]</scope>
    <source>
        <strain evidence="5 6">KK5PA1</strain>
    </source>
</reference>
<dbReference type="InterPro" id="IPR000524">
    <property type="entry name" value="Tscrpt_reg_HTH_GntR"/>
</dbReference>
<dbReference type="SUPFAM" id="SSF46785">
    <property type="entry name" value="Winged helix' DNA-binding domain"/>
    <property type="match status" value="1"/>
</dbReference>
<dbReference type="Gene3D" id="1.10.10.10">
    <property type="entry name" value="Winged helix-like DNA-binding domain superfamily/Winged helix DNA-binding domain"/>
    <property type="match status" value="1"/>
</dbReference>
<gene>
    <name evidence="5" type="ORF">ITX44_00960</name>
</gene>
<dbReference type="EMBL" id="JADKYB010000001">
    <property type="protein sequence ID" value="MBM9503120.1"/>
    <property type="molecule type" value="Genomic_DNA"/>
</dbReference>
<dbReference type="RefSeq" id="WP_205355000.1">
    <property type="nucleotide sequence ID" value="NZ_JADKYB010000001.1"/>
</dbReference>
<proteinExistence type="predicted"/>
<dbReference type="CDD" id="cd07377">
    <property type="entry name" value="WHTH_GntR"/>
    <property type="match status" value="1"/>
</dbReference>
<keyword evidence="3" id="KW-0804">Transcription</keyword>
<dbReference type="PROSITE" id="PS50949">
    <property type="entry name" value="HTH_GNTR"/>
    <property type="match status" value="1"/>
</dbReference>
<dbReference type="SMART" id="SM00345">
    <property type="entry name" value="HTH_GNTR"/>
    <property type="match status" value="1"/>
</dbReference>
<sequence>MSGAAPDLPALQRAQSLADQAYQAIREGIATGTFAAGERVTERGLAARLHVSPTPVREALRRLEQDGLIERVSARELRVVEHSPESLHELLLTGAALRALEARFATSKLDEAALDRMAAIVDELGADPVRTIAEYLRLAREFDREIEQAAGNPTLRGLIQSVTFMGQERRMRSIENMRFHPDVAAHRIQGHRDILAALRSRDPDTVERIFRHHAVAGVDLLLTDLDPTQDADRSQGRITG</sequence>
<organism evidence="5 6">
    <name type="scientific">Actinacidiphila acididurans</name>
    <dbReference type="NCBI Taxonomy" id="2784346"/>
    <lineage>
        <taxon>Bacteria</taxon>
        <taxon>Bacillati</taxon>
        <taxon>Actinomycetota</taxon>
        <taxon>Actinomycetes</taxon>
        <taxon>Kitasatosporales</taxon>
        <taxon>Streptomycetaceae</taxon>
        <taxon>Actinacidiphila</taxon>
    </lineage>
</organism>
<dbReference type="InterPro" id="IPR008920">
    <property type="entry name" value="TF_FadR/GntR_C"/>
</dbReference>
<keyword evidence="1" id="KW-0805">Transcription regulation</keyword>
<protein>
    <submittedName>
        <fullName evidence="5">GntR family transcriptional regulator</fullName>
    </submittedName>
</protein>
<dbReference type="Pfam" id="PF07729">
    <property type="entry name" value="FCD"/>
    <property type="match status" value="1"/>
</dbReference>
<dbReference type="PANTHER" id="PTHR43537:SF24">
    <property type="entry name" value="GLUCONATE OPERON TRANSCRIPTIONAL REPRESSOR"/>
    <property type="match status" value="1"/>
</dbReference>
<dbReference type="SMART" id="SM00895">
    <property type="entry name" value="FCD"/>
    <property type="match status" value="1"/>
</dbReference>
<evidence type="ECO:0000313" key="5">
    <source>
        <dbReference type="EMBL" id="MBM9503120.1"/>
    </source>
</evidence>
<dbReference type="PANTHER" id="PTHR43537">
    <property type="entry name" value="TRANSCRIPTIONAL REGULATOR, GNTR FAMILY"/>
    <property type="match status" value="1"/>
</dbReference>
<dbReference type="InterPro" id="IPR036388">
    <property type="entry name" value="WH-like_DNA-bd_sf"/>
</dbReference>
<comment type="caution">
    <text evidence="5">The sequence shown here is derived from an EMBL/GenBank/DDBJ whole genome shotgun (WGS) entry which is preliminary data.</text>
</comment>
<evidence type="ECO:0000256" key="3">
    <source>
        <dbReference type="ARBA" id="ARBA00023163"/>
    </source>
</evidence>